<proteinExistence type="predicted"/>
<dbReference type="RefSeq" id="WP_237966239.1">
    <property type="nucleotide sequence ID" value="NZ_JAKNHQ010000001.1"/>
</dbReference>
<dbReference type="SUPFAM" id="SSF82549">
    <property type="entry name" value="DAK1/DegV-like"/>
    <property type="match status" value="1"/>
</dbReference>
<comment type="caution">
    <text evidence="2">The sequence shown here is derived from an EMBL/GenBank/DDBJ whole genome shotgun (WGS) entry which is preliminary data.</text>
</comment>
<dbReference type="InterPro" id="IPR050270">
    <property type="entry name" value="DegV_domain_contain"/>
</dbReference>
<dbReference type="NCBIfam" id="TIGR00762">
    <property type="entry name" value="DegV"/>
    <property type="match status" value="1"/>
</dbReference>
<dbReference type="InterPro" id="IPR043168">
    <property type="entry name" value="DegV_C"/>
</dbReference>
<evidence type="ECO:0000313" key="3">
    <source>
        <dbReference type="Proteomes" id="UP001298681"/>
    </source>
</evidence>
<sequence length="276" mass="29398">MITLVTDSTAYLTKEEADRLKLRVVPMHYTIAGNSYTEGFADENKNFVDKIAANQDLCATAQASVADFVGMFQAIVHQGGEVLCVVISSRLSGAYSSACIAAKAVDAEKVRVVDSRTTAGGLALLLKKAAKLIRQGYPLEDIVAQVKKQREKTGIAFSVEDMESLRKSGRLSIVRQSVGAILNIRPILCLEKDGGALVCAGTARGRNAQMQALADRVPENAVEVIIESLGSAYIAPALAERIRARLPHAAISRATLGPVLAIHIGLDVIGVAWSVE</sequence>
<dbReference type="Gene3D" id="3.30.1180.10">
    <property type="match status" value="1"/>
</dbReference>
<accession>A0ABS9MF46</accession>
<keyword evidence="3" id="KW-1185">Reference proteome</keyword>
<dbReference type="EMBL" id="JAKNHQ010000001">
    <property type="protein sequence ID" value="MCG4609435.1"/>
    <property type="molecule type" value="Genomic_DNA"/>
</dbReference>
<gene>
    <name evidence="2" type="ORF">L0P57_00545</name>
</gene>
<dbReference type="PANTHER" id="PTHR33434">
    <property type="entry name" value="DEGV DOMAIN-CONTAINING PROTEIN DR_1986-RELATED"/>
    <property type="match status" value="1"/>
</dbReference>
<dbReference type="PROSITE" id="PS51482">
    <property type="entry name" value="DEGV"/>
    <property type="match status" value="1"/>
</dbReference>
<organism evidence="2 3">
    <name type="scientific">Anaeromassilibacillus senegalensis</name>
    <dbReference type="NCBI Taxonomy" id="1673717"/>
    <lineage>
        <taxon>Bacteria</taxon>
        <taxon>Bacillati</taxon>
        <taxon>Bacillota</taxon>
        <taxon>Clostridia</taxon>
        <taxon>Eubacteriales</taxon>
        <taxon>Acutalibacteraceae</taxon>
        <taxon>Anaeromassilibacillus</taxon>
    </lineage>
</organism>
<keyword evidence="1" id="KW-0446">Lipid-binding</keyword>
<dbReference type="PANTHER" id="PTHR33434:SF2">
    <property type="entry name" value="FATTY ACID-BINDING PROTEIN TM_1468"/>
    <property type="match status" value="1"/>
</dbReference>
<dbReference type="InterPro" id="IPR003797">
    <property type="entry name" value="DegV"/>
</dbReference>
<evidence type="ECO:0000313" key="2">
    <source>
        <dbReference type="EMBL" id="MCG4609435.1"/>
    </source>
</evidence>
<dbReference type="Proteomes" id="UP001298681">
    <property type="component" value="Unassembled WGS sequence"/>
</dbReference>
<protein>
    <submittedName>
        <fullName evidence="2">DegV family protein</fullName>
    </submittedName>
</protein>
<dbReference type="Pfam" id="PF02645">
    <property type="entry name" value="DegV"/>
    <property type="match status" value="1"/>
</dbReference>
<dbReference type="Gene3D" id="3.40.50.10170">
    <property type="match status" value="1"/>
</dbReference>
<name>A0ABS9MF46_9FIRM</name>
<reference evidence="2 3" key="1">
    <citation type="submission" date="2022-01" db="EMBL/GenBank/DDBJ databases">
        <title>Collection of gut derived symbiotic bacterial strains cultured from healthy donors.</title>
        <authorList>
            <person name="Lin H."/>
            <person name="Kohout C."/>
            <person name="Waligurski E."/>
            <person name="Pamer E.G."/>
        </authorList>
    </citation>
    <scope>NUCLEOTIDE SEQUENCE [LARGE SCALE GENOMIC DNA]</scope>
    <source>
        <strain evidence="2 3">DFI.7.58</strain>
    </source>
</reference>
<evidence type="ECO:0000256" key="1">
    <source>
        <dbReference type="ARBA" id="ARBA00023121"/>
    </source>
</evidence>